<evidence type="ECO:0000259" key="1">
    <source>
        <dbReference type="Pfam" id="PF09994"/>
    </source>
</evidence>
<dbReference type="OrthoDB" id="3057168at2759"/>
<feature type="domain" description="T6SS Phospholipase effector Tle1-like catalytic" evidence="1">
    <location>
        <begin position="32"/>
        <end position="309"/>
    </location>
</feature>
<comment type="caution">
    <text evidence="2">The sequence shown here is derived from an EMBL/GenBank/DDBJ whole genome shotgun (WGS) entry which is preliminary data.</text>
</comment>
<protein>
    <recommendedName>
        <fullName evidence="1">T6SS Phospholipase effector Tle1-like catalytic domain-containing protein</fullName>
    </recommendedName>
</protein>
<sequence>MTALGLSTPTCSTTGSPPNLPAVVPSVTPIGKNIVVFCDGTGQDGLISSLTKEEIADTQKQLGKPQALKKQSMHPVNYPTNVLRLSRCVLLFTDTEPRRLQIVYYQSGVGVGDDFQGNSDFGDDYEKARGTATGSKIRDAYNFIAQNYSTGDKIYLFGFSRGAYTARKVAGLISKLGLLNKREMGRFFHYWSALDRNDPNVEIVVGRQVTIEFLGVWDTVGSVFEDLVSISPKLNALTLVDTELPEAVKVARHALSHHENRKEFLPTPFAGFDPKRDVKQIWFPGVHSDVGGSYREHLIADITLCWMAGEAIAAGLTLDEEFLFDCFSDLREGTPELRLHFERQKGGPLSFLTVDRMAVVVKTPTSKEVVLPSISPKFLYHQSLWAEIRTAPGGESFRVYPKNGGTDPEKAPLTEFERIYWDMCGWNRLIPRPRLQLARGSSPAFKVQSPPLTPPPAAFKMVHKQHVEFEMMDDYLQDMIESGTVAKTAES</sequence>
<dbReference type="InterPro" id="IPR029058">
    <property type="entry name" value="AB_hydrolase_fold"/>
</dbReference>
<name>A0A5N5QF01_9AGAM</name>
<proteinExistence type="predicted"/>
<gene>
    <name evidence="2" type="ORF">CTheo_6222</name>
</gene>
<dbReference type="Pfam" id="PF09994">
    <property type="entry name" value="T6SS_Tle1-like_cat"/>
    <property type="match status" value="1"/>
</dbReference>
<accession>A0A5N5QF01</accession>
<dbReference type="PANTHER" id="PTHR33840:SF1">
    <property type="entry name" value="TLE1 PHOSPHOLIPASE DOMAIN-CONTAINING PROTEIN"/>
    <property type="match status" value="1"/>
</dbReference>
<dbReference type="Proteomes" id="UP000383932">
    <property type="component" value="Unassembled WGS sequence"/>
</dbReference>
<dbReference type="EMBL" id="SSOP01000177">
    <property type="protein sequence ID" value="KAB5590332.1"/>
    <property type="molecule type" value="Genomic_DNA"/>
</dbReference>
<reference evidence="2 3" key="1">
    <citation type="journal article" date="2019" name="Fungal Biol. Biotechnol.">
        <title>Draft genome sequence of fastidious pathogen Ceratobasidium theobromae, which causes vascular-streak dieback in Theobroma cacao.</title>
        <authorList>
            <person name="Ali S.S."/>
            <person name="Asman A."/>
            <person name="Shao J."/>
            <person name="Firmansyah A.P."/>
            <person name="Susilo A.W."/>
            <person name="Rosmana A."/>
            <person name="McMahon P."/>
            <person name="Junaid M."/>
            <person name="Guest D."/>
            <person name="Kheng T.Y."/>
            <person name="Meinhardt L.W."/>
            <person name="Bailey B.A."/>
        </authorList>
    </citation>
    <scope>NUCLEOTIDE SEQUENCE [LARGE SCALE GENOMIC DNA]</scope>
    <source>
        <strain evidence="2 3">CT2</strain>
    </source>
</reference>
<dbReference type="SUPFAM" id="SSF53474">
    <property type="entry name" value="alpha/beta-Hydrolases"/>
    <property type="match status" value="1"/>
</dbReference>
<keyword evidence="3" id="KW-1185">Reference proteome</keyword>
<evidence type="ECO:0000313" key="3">
    <source>
        <dbReference type="Proteomes" id="UP000383932"/>
    </source>
</evidence>
<evidence type="ECO:0000313" key="2">
    <source>
        <dbReference type="EMBL" id="KAB5590332.1"/>
    </source>
</evidence>
<dbReference type="PANTHER" id="PTHR33840">
    <property type="match status" value="1"/>
</dbReference>
<dbReference type="AlphaFoldDB" id="A0A5N5QF01"/>
<dbReference type="InterPro" id="IPR018712">
    <property type="entry name" value="Tle1-like_cat"/>
</dbReference>
<organism evidence="2 3">
    <name type="scientific">Ceratobasidium theobromae</name>
    <dbReference type="NCBI Taxonomy" id="1582974"/>
    <lineage>
        <taxon>Eukaryota</taxon>
        <taxon>Fungi</taxon>
        <taxon>Dikarya</taxon>
        <taxon>Basidiomycota</taxon>
        <taxon>Agaricomycotina</taxon>
        <taxon>Agaricomycetes</taxon>
        <taxon>Cantharellales</taxon>
        <taxon>Ceratobasidiaceae</taxon>
        <taxon>Ceratobasidium</taxon>
    </lineage>
</organism>